<comment type="similarity">
    <text evidence="1">Belongs to the universal ribosomal protein uS19 family.</text>
</comment>
<dbReference type="OrthoDB" id="2043at2759"/>
<evidence type="ECO:0000256" key="5">
    <source>
        <dbReference type="PROSITE-ProRule" id="PRU00176"/>
    </source>
</evidence>
<dbReference type="PROSITE" id="PS50102">
    <property type="entry name" value="RRM"/>
    <property type="match status" value="1"/>
</dbReference>
<evidence type="ECO:0000313" key="8">
    <source>
        <dbReference type="Proteomes" id="UP000886595"/>
    </source>
</evidence>
<dbReference type="SUPFAM" id="SSF54928">
    <property type="entry name" value="RNA-binding domain, RBD"/>
    <property type="match status" value="1"/>
</dbReference>
<reference evidence="7 8" key="1">
    <citation type="submission" date="2020-02" db="EMBL/GenBank/DDBJ databases">
        <authorList>
            <person name="Ma Q."/>
            <person name="Huang Y."/>
            <person name="Song X."/>
            <person name="Pei D."/>
        </authorList>
    </citation>
    <scope>NUCLEOTIDE SEQUENCE [LARGE SCALE GENOMIC DNA]</scope>
    <source>
        <strain evidence="7">Sxm20200214</strain>
        <tissue evidence="7">Leaf</tissue>
    </source>
</reference>
<evidence type="ECO:0000256" key="4">
    <source>
        <dbReference type="ARBA" id="ARBA00023274"/>
    </source>
</evidence>
<dbReference type="InterPro" id="IPR002222">
    <property type="entry name" value="Ribosomal_uS19"/>
</dbReference>
<evidence type="ECO:0000256" key="2">
    <source>
        <dbReference type="ARBA" id="ARBA00022884"/>
    </source>
</evidence>
<dbReference type="GO" id="GO:0003723">
    <property type="term" value="F:RNA binding"/>
    <property type="evidence" value="ECO:0007669"/>
    <property type="project" value="UniProtKB-UniRule"/>
</dbReference>
<evidence type="ECO:0000313" key="7">
    <source>
        <dbReference type="EMBL" id="KAG2321399.1"/>
    </source>
</evidence>
<dbReference type="GO" id="GO:1990904">
    <property type="term" value="C:ribonucleoprotein complex"/>
    <property type="evidence" value="ECO:0007669"/>
    <property type="project" value="UniProtKB-KW"/>
</dbReference>
<dbReference type="Gene3D" id="3.30.70.330">
    <property type="match status" value="1"/>
</dbReference>
<dbReference type="Gene3D" id="3.30.860.10">
    <property type="entry name" value="30s Ribosomal Protein S19, Chain A"/>
    <property type="match status" value="1"/>
</dbReference>
<dbReference type="GO" id="GO:0003735">
    <property type="term" value="F:structural constituent of ribosome"/>
    <property type="evidence" value="ECO:0007669"/>
    <property type="project" value="InterPro"/>
</dbReference>
<dbReference type="GO" id="GO:0005840">
    <property type="term" value="C:ribosome"/>
    <property type="evidence" value="ECO:0007669"/>
    <property type="project" value="UniProtKB-KW"/>
</dbReference>
<dbReference type="SUPFAM" id="SSF54570">
    <property type="entry name" value="Ribosomal protein S19"/>
    <property type="match status" value="1"/>
</dbReference>
<organism evidence="7 8">
    <name type="scientific">Brassica carinata</name>
    <name type="common">Ethiopian mustard</name>
    <name type="synonym">Abyssinian cabbage</name>
    <dbReference type="NCBI Taxonomy" id="52824"/>
    <lineage>
        <taxon>Eukaryota</taxon>
        <taxon>Viridiplantae</taxon>
        <taxon>Streptophyta</taxon>
        <taxon>Embryophyta</taxon>
        <taxon>Tracheophyta</taxon>
        <taxon>Spermatophyta</taxon>
        <taxon>Magnoliopsida</taxon>
        <taxon>eudicotyledons</taxon>
        <taxon>Gunneridae</taxon>
        <taxon>Pentapetalae</taxon>
        <taxon>rosids</taxon>
        <taxon>malvids</taxon>
        <taxon>Brassicales</taxon>
        <taxon>Brassicaceae</taxon>
        <taxon>Brassiceae</taxon>
        <taxon>Brassica</taxon>
    </lineage>
</organism>
<dbReference type="InterPro" id="IPR035979">
    <property type="entry name" value="RBD_domain_sf"/>
</dbReference>
<evidence type="ECO:0000259" key="6">
    <source>
        <dbReference type="PROSITE" id="PS50102"/>
    </source>
</evidence>
<keyword evidence="8" id="KW-1185">Reference proteome</keyword>
<dbReference type="InterPro" id="IPR052462">
    <property type="entry name" value="SLIRP/GR-RBP-like"/>
</dbReference>
<dbReference type="InterPro" id="IPR012677">
    <property type="entry name" value="Nucleotide-bd_a/b_plait_sf"/>
</dbReference>
<dbReference type="EMBL" id="JAAMPC010000003">
    <property type="protein sequence ID" value="KAG2321399.1"/>
    <property type="molecule type" value="Genomic_DNA"/>
</dbReference>
<protein>
    <recommendedName>
        <fullName evidence="6">RRM domain-containing protein</fullName>
    </recommendedName>
</protein>
<name>A0A8X8B2H2_BRACI</name>
<accession>A0A8X8B2H2</accession>
<proteinExistence type="inferred from homology"/>
<dbReference type="InterPro" id="IPR023575">
    <property type="entry name" value="Ribosomal_uS19_SF"/>
</dbReference>
<dbReference type="PANTHER" id="PTHR48027">
    <property type="entry name" value="HETEROGENEOUS NUCLEAR RIBONUCLEOPROTEIN 87F-RELATED"/>
    <property type="match status" value="1"/>
</dbReference>
<evidence type="ECO:0000256" key="1">
    <source>
        <dbReference type="ARBA" id="ARBA00007345"/>
    </source>
</evidence>
<dbReference type="AlphaFoldDB" id="A0A8X8B2H2"/>
<keyword evidence="2 5" id="KW-0694">RNA-binding</keyword>
<keyword evidence="3" id="KW-0689">Ribosomal protein</keyword>
<sequence>MSTKLFIGGLSPGTDDNSLKDAFSTFKGVTKARVMTNKGTGRSQGYGFVNFISEDSAKSAISSMDGQELNGFNICVDVAKEWPSLPLGENKMVTRSVWKDPFVDAFLMKKKNAALNRKIWIYDEKTHLRCKVTEGKVEHKFGEFAFTRNVT</sequence>
<dbReference type="Pfam" id="PF00203">
    <property type="entry name" value="Ribosomal_S19"/>
    <property type="match status" value="1"/>
</dbReference>
<feature type="domain" description="RRM" evidence="6">
    <location>
        <begin position="3"/>
        <end position="81"/>
    </location>
</feature>
<dbReference type="Proteomes" id="UP000886595">
    <property type="component" value="Unassembled WGS sequence"/>
</dbReference>
<dbReference type="GO" id="GO:0006412">
    <property type="term" value="P:translation"/>
    <property type="evidence" value="ECO:0007669"/>
    <property type="project" value="InterPro"/>
</dbReference>
<evidence type="ECO:0000256" key="3">
    <source>
        <dbReference type="ARBA" id="ARBA00022980"/>
    </source>
</evidence>
<gene>
    <name evidence="7" type="ORF">Bca52824_014612</name>
</gene>
<comment type="caution">
    <text evidence="7">The sequence shown here is derived from an EMBL/GenBank/DDBJ whole genome shotgun (WGS) entry which is preliminary data.</text>
</comment>
<dbReference type="InterPro" id="IPR000504">
    <property type="entry name" value="RRM_dom"/>
</dbReference>
<keyword evidence="4" id="KW-0687">Ribonucleoprotein</keyword>
<dbReference type="Pfam" id="PF00076">
    <property type="entry name" value="RRM_1"/>
    <property type="match status" value="1"/>
</dbReference>
<dbReference type="SMART" id="SM00360">
    <property type="entry name" value="RRM"/>
    <property type="match status" value="1"/>
</dbReference>